<dbReference type="AlphaFoldDB" id="A0A4Z2F0E5"/>
<name>A0A4Z2F0E5_9TELE</name>
<keyword evidence="3" id="KW-1185">Reference proteome</keyword>
<organism evidence="2 3">
    <name type="scientific">Liparis tanakae</name>
    <name type="common">Tanaka's snailfish</name>
    <dbReference type="NCBI Taxonomy" id="230148"/>
    <lineage>
        <taxon>Eukaryota</taxon>
        <taxon>Metazoa</taxon>
        <taxon>Chordata</taxon>
        <taxon>Craniata</taxon>
        <taxon>Vertebrata</taxon>
        <taxon>Euteleostomi</taxon>
        <taxon>Actinopterygii</taxon>
        <taxon>Neopterygii</taxon>
        <taxon>Teleostei</taxon>
        <taxon>Neoteleostei</taxon>
        <taxon>Acanthomorphata</taxon>
        <taxon>Eupercaria</taxon>
        <taxon>Perciformes</taxon>
        <taxon>Cottioidei</taxon>
        <taxon>Cottales</taxon>
        <taxon>Liparidae</taxon>
        <taxon>Liparis</taxon>
    </lineage>
</organism>
<evidence type="ECO:0000256" key="1">
    <source>
        <dbReference type="SAM" id="MobiDB-lite"/>
    </source>
</evidence>
<accession>A0A4Z2F0E5</accession>
<sequence length="299" mass="32420">MMPRLDPKSERETGEGPLEFMISVGLEVGLTWWSPDEAPPGCLSIGLDGRGVGVGSGESFFSRPWQLFRASPSRRSSELWRKKSGDRLLRQQVRLGEAGRGGGGGGWSTGTRPEEEEEEKERLPCSSLCLSSRSSITFSSSLSAKARLFLIRLLIGGQVKCVRSLCGGFGQQEALLPPQGDLRRHDALPLHHQQAAGAAAVPPAAEAFVAFQTRHDAVVTTSGAFGAPGHLARLQRRLVALRSRSRGRGRGRSRGHCVPAAAAALPDASVRTRHVFRFEYMEFVCGLQLQASFQLRGHL</sequence>
<comment type="caution">
    <text evidence="2">The sequence shown here is derived from an EMBL/GenBank/DDBJ whole genome shotgun (WGS) entry which is preliminary data.</text>
</comment>
<dbReference type="Proteomes" id="UP000314294">
    <property type="component" value="Unassembled WGS sequence"/>
</dbReference>
<evidence type="ECO:0000313" key="2">
    <source>
        <dbReference type="EMBL" id="TNN34498.1"/>
    </source>
</evidence>
<gene>
    <name evidence="2" type="ORF">EYF80_055339</name>
</gene>
<evidence type="ECO:0000313" key="3">
    <source>
        <dbReference type="Proteomes" id="UP000314294"/>
    </source>
</evidence>
<feature type="region of interest" description="Disordered" evidence="1">
    <location>
        <begin position="94"/>
        <end position="121"/>
    </location>
</feature>
<proteinExistence type="predicted"/>
<reference evidence="2 3" key="1">
    <citation type="submission" date="2019-03" db="EMBL/GenBank/DDBJ databases">
        <title>First draft genome of Liparis tanakae, snailfish: a comprehensive survey of snailfish specific genes.</title>
        <authorList>
            <person name="Kim W."/>
            <person name="Song I."/>
            <person name="Jeong J.-H."/>
            <person name="Kim D."/>
            <person name="Kim S."/>
            <person name="Ryu S."/>
            <person name="Song J.Y."/>
            <person name="Lee S.K."/>
        </authorList>
    </citation>
    <scope>NUCLEOTIDE SEQUENCE [LARGE SCALE GENOMIC DNA]</scope>
    <source>
        <tissue evidence="2">Muscle</tissue>
    </source>
</reference>
<protein>
    <submittedName>
        <fullName evidence="2">Uncharacterized protein</fullName>
    </submittedName>
</protein>
<feature type="compositionally biased region" description="Gly residues" evidence="1">
    <location>
        <begin position="98"/>
        <end position="108"/>
    </location>
</feature>
<dbReference type="EMBL" id="SRLO01001949">
    <property type="protein sequence ID" value="TNN34498.1"/>
    <property type="molecule type" value="Genomic_DNA"/>
</dbReference>